<dbReference type="EMBL" id="JAUTXY010000014">
    <property type="protein sequence ID" value="MEE2060817.1"/>
    <property type="molecule type" value="Genomic_DNA"/>
</dbReference>
<comment type="caution">
    <text evidence="6">The sequence shown here is derived from an EMBL/GenBank/DDBJ whole genome shotgun (WGS) entry which is preliminary data.</text>
</comment>
<feature type="region of interest" description="Disordered" evidence="3">
    <location>
        <begin position="44"/>
        <end position="69"/>
    </location>
</feature>
<name>A0ABU7LHT9_9NOCA</name>
<sequence length="183" mass="18273">MRTLSIRRALAVAGIAAVALAGVVGCSSDDSSDATDDTTATTVATATTEAEDTTEAETTEAAGGAADAETTQAVTDAWVTFFNGTTPPETRAGLVENGDAFLPALEGMVADPQATATTATVEGVTSAGDDAAVVSWTLLMNDAPVLPDQSGEALLEDGQWKVSAVTFCTLLAIQGDGSAVPGC</sequence>
<evidence type="ECO:0000256" key="1">
    <source>
        <dbReference type="ARBA" id="ARBA00022729"/>
    </source>
</evidence>
<dbReference type="Proteomes" id="UP001336020">
    <property type="component" value="Unassembled WGS sequence"/>
</dbReference>
<organism evidence="6 7">
    <name type="scientific">Rhodococcus artemisiae</name>
    <dbReference type="NCBI Taxonomy" id="714159"/>
    <lineage>
        <taxon>Bacteria</taxon>
        <taxon>Bacillati</taxon>
        <taxon>Actinomycetota</taxon>
        <taxon>Actinomycetes</taxon>
        <taxon>Mycobacteriales</taxon>
        <taxon>Nocardiaceae</taxon>
        <taxon>Rhodococcus</taxon>
    </lineage>
</organism>
<evidence type="ECO:0000259" key="5">
    <source>
        <dbReference type="Pfam" id="PF26580"/>
    </source>
</evidence>
<feature type="compositionally biased region" description="Acidic residues" evidence="3">
    <location>
        <begin position="49"/>
        <end position="58"/>
    </location>
</feature>
<reference evidence="6 7" key="1">
    <citation type="submission" date="2023-07" db="EMBL/GenBank/DDBJ databases">
        <authorList>
            <person name="Girao M."/>
            <person name="Carvalho M.F."/>
        </authorList>
    </citation>
    <scope>NUCLEOTIDE SEQUENCE [LARGE SCALE GENOMIC DNA]</scope>
    <source>
        <strain evidence="6 7">YIM65754</strain>
    </source>
</reference>
<dbReference type="RefSeq" id="WP_330135992.1">
    <property type="nucleotide sequence ID" value="NZ_JAUTXY010000014.1"/>
</dbReference>
<accession>A0ABU7LHT9</accession>
<dbReference type="PROSITE" id="PS51257">
    <property type="entry name" value="PROKAR_LIPOPROTEIN"/>
    <property type="match status" value="1"/>
</dbReference>
<dbReference type="Pfam" id="PF26580">
    <property type="entry name" value="Mtb12_C"/>
    <property type="match status" value="1"/>
</dbReference>
<comment type="similarity">
    <text evidence="2">Belongs to the MTB12 family.</text>
</comment>
<keyword evidence="7" id="KW-1185">Reference proteome</keyword>
<dbReference type="InterPro" id="IPR058644">
    <property type="entry name" value="Mtb12-like_C"/>
</dbReference>
<keyword evidence="1 4" id="KW-0732">Signal</keyword>
<feature type="signal peptide" evidence="4">
    <location>
        <begin position="1"/>
        <end position="21"/>
    </location>
</feature>
<gene>
    <name evidence="6" type="ORF">Q7514_25175</name>
</gene>
<protein>
    <recommendedName>
        <fullName evidence="5">Low molecular weight antigen MTB12-like C-terminal domain-containing protein</fullName>
    </recommendedName>
</protein>
<evidence type="ECO:0000256" key="3">
    <source>
        <dbReference type="SAM" id="MobiDB-lite"/>
    </source>
</evidence>
<evidence type="ECO:0000256" key="2">
    <source>
        <dbReference type="ARBA" id="ARBA00093774"/>
    </source>
</evidence>
<evidence type="ECO:0000256" key="4">
    <source>
        <dbReference type="SAM" id="SignalP"/>
    </source>
</evidence>
<feature type="domain" description="Low molecular weight antigen MTB12-like C-terminal" evidence="5">
    <location>
        <begin position="68"/>
        <end position="177"/>
    </location>
</feature>
<evidence type="ECO:0000313" key="7">
    <source>
        <dbReference type="Proteomes" id="UP001336020"/>
    </source>
</evidence>
<proteinExistence type="inferred from homology"/>
<evidence type="ECO:0000313" key="6">
    <source>
        <dbReference type="EMBL" id="MEE2060817.1"/>
    </source>
</evidence>
<feature type="chain" id="PRO_5046866823" description="Low molecular weight antigen MTB12-like C-terminal domain-containing protein" evidence="4">
    <location>
        <begin position="22"/>
        <end position="183"/>
    </location>
</feature>
<feature type="compositionally biased region" description="Low complexity" evidence="3">
    <location>
        <begin position="59"/>
        <end position="69"/>
    </location>
</feature>